<dbReference type="Proteomes" id="UP000523007">
    <property type="component" value="Unassembled WGS sequence"/>
</dbReference>
<reference evidence="1 2" key="1">
    <citation type="submission" date="2020-08" db="EMBL/GenBank/DDBJ databases">
        <title>Sequencing the genomes of 1000 actinobacteria strains.</title>
        <authorList>
            <person name="Klenk H.-P."/>
        </authorList>
    </citation>
    <scope>NUCLEOTIDE SEQUENCE [LARGE SCALE GENOMIC DNA]</scope>
    <source>
        <strain evidence="1 2">DSM 102030</strain>
    </source>
</reference>
<organism evidence="1 2">
    <name type="scientific">Lipingzhangella halophila</name>
    <dbReference type="NCBI Taxonomy" id="1783352"/>
    <lineage>
        <taxon>Bacteria</taxon>
        <taxon>Bacillati</taxon>
        <taxon>Actinomycetota</taxon>
        <taxon>Actinomycetes</taxon>
        <taxon>Streptosporangiales</taxon>
        <taxon>Nocardiopsidaceae</taxon>
        <taxon>Lipingzhangella</taxon>
    </lineage>
</organism>
<keyword evidence="2" id="KW-1185">Reference proteome</keyword>
<name>A0A7W7RNJ6_9ACTN</name>
<dbReference type="AlphaFoldDB" id="A0A7W7RNJ6"/>
<accession>A0A7W7RNJ6</accession>
<protein>
    <submittedName>
        <fullName evidence="1">Uncharacterized protein</fullName>
    </submittedName>
</protein>
<evidence type="ECO:0000313" key="1">
    <source>
        <dbReference type="EMBL" id="MBB4935289.1"/>
    </source>
</evidence>
<dbReference type="RefSeq" id="WP_184585040.1">
    <property type="nucleotide sequence ID" value="NZ_JACHJT010000002.1"/>
</dbReference>
<sequence>MSILPPRQSARVRPYLRVLERARTVENDVFDQFIDLLSLLSAGVAR</sequence>
<comment type="caution">
    <text evidence="1">The sequence shown here is derived from an EMBL/GenBank/DDBJ whole genome shotgun (WGS) entry which is preliminary data.</text>
</comment>
<gene>
    <name evidence="1" type="ORF">F4561_006183</name>
</gene>
<evidence type="ECO:0000313" key="2">
    <source>
        <dbReference type="Proteomes" id="UP000523007"/>
    </source>
</evidence>
<dbReference type="EMBL" id="JACHJT010000002">
    <property type="protein sequence ID" value="MBB4935289.1"/>
    <property type="molecule type" value="Genomic_DNA"/>
</dbReference>
<proteinExistence type="predicted"/>